<dbReference type="AlphaFoldDB" id="A0A2H0BU17"/>
<gene>
    <name evidence="2" type="ORF">COX00_00145</name>
</gene>
<comment type="caution">
    <text evidence="2">The sequence shown here is derived from an EMBL/GenBank/DDBJ whole genome shotgun (WGS) entry which is preliminary data.</text>
</comment>
<protein>
    <submittedName>
        <fullName evidence="2">Uncharacterized protein</fullName>
    </submittedName>
</protein>
<proteinExistence type="predicted"/>
<dbReference type="EMBL" id="PCSZ01000004">
    <property type="protein sequence ID" value="PIP61009.1"/>
    <property type="molecule type" value="Genomic_DNA"/>
</dbReference>
<reference evidence="2 3" key="1">
    <citation type="submission" date="2017-09" db="EMBL/GenBank/DDBJ databases">
        <title>Depth-based differentiation of microbial function through sediment-hosted aquifers and enrichment of novel symbionts in the deep terrestrial subsurface.</title>
        <authorList>
            <person name="Probst A.J."/>
            <person name="Ladd B."/>
            <person name="Jarett J.K."/>
            <person name="Geller-Mcgrath D.E."/>
            <person name="Sieber C.M."/>
            <person name="Emerson J.B."/>
            <person name="Anantharaman K."/>
            <person name="Thomas B.C."/>
            <person name="Malmstrom R."/>
            <person name="Stieglmeier M."/>
            <person name="Klingl A."/>
            <person name="Woyke T."/>
            <person name="Ryan C.M."/>
            <person name="Banfield J.F."/>
        </authorList>
    </citation>
    <scope>NUCLEOTIDE SEQUENCE [LARGE SCALE GENOMIC DNA]</scope>
    <source>
        <strain evidence="2">CG22_combo_CG10-13_8_21_14_all_47_17</strain>
    </source>
</reference>
<organism evidence="2 3">
    <name type="scientific">Candidatus Uhrbacteria bacterium CG22_combo_CG10-13_8_21_14_all_47_17</name>
    <dbReference type="NCBI Taxonomy" id="1975041"/>
    <lineage>
        <taxon>Bacteria</taxon>
        <taxon>Candidatus Uhriibacteriota</taxon>
    </lineage>
</organism>
<evidence type="ECO:0000313" key="3">
    <source>
        <dbReference type="Proteomes" id="UP000231581"/>
    </source>
</evidence>
<evidence type="ECO:0000256" key="1">
    <source>
        <dbReference type="SAM" id="Coils"/>
    </source>
</evidence>
<name>A0A2H0BU17_9BACT</name>
<feature type="coiled-coil region" evidence="1">
    <location>
        <begin position="1"/>
        <end position="55"/>
    </location>
</feature>
<sequence length="117" mass="13818">MNDLKEIYDRMRTKRDEKKKVNEVFRDVLAQSTPYQEVLDELKAVKIKKVQIETELRGQFSQEMEQLERLTLDLKTDAEMLSDMALTKLMKGETIEIVDENDTKFEPVFKVTFKKAL</sequence>
<keyword evidence="1" id="KW-0175">Coiled coil</keyword>
<accession>A0A2H0BU17</accession>
<evidence type="ECO:0000313" key="2">
    <source>
        <dbReference type="EMBL" id="PIP61009.1"/>
    </source>
</evidence>
<dbReference type="Proteomes" id="UP000231581">
    <property type="component" value="Unassembled WGS sequence"/>
</dbReference>